<keyword evidence="3" id="KW-1185">Reference proteome</keyword>
<dbReference type="AlphaFoldDB" id="A0AAV2BMJ2"/>
<feature type="region of interest" description="Disordered" evidence="1">
    <location>
        <begin position="13"/>
        <end position="36"/>
    </location>
</feature>
<feature type="compositionally biased region" description="Basic and acidic residues" evidence="1">
    <location>
        <begin position="17"/>
        <end position="26"/>
    </location>
</feature>
<gene>
    <name evidence="2" type="ORF">LARSCL_LOCUS20109</name>
</gene>
<protein>
    <submittedName>
        <fullName evidence="2">Uncharacterized protein</fullName>
    </submittedName>
</protein>
<sequence length="36" mass="3947">MCVAFRMSTLPFSRKTSRSDGSDKMIDGYSNQSAGD</sequence>
<reference evidence="2 3" key="1">
    <citation type="submission" date="2024-04" db="EMBL/GenBank/DDBJ databases">
        <authorList>
            <person name="Rising A."/>
            <person name="Reimegard J."/>
            <person name="Sonavane S."/>
            <person name="Akerstrom W."/>
            <person name="Nylinder S."/>
            <person name="Hedman E."/>
            <person name="Kallberg Y."/>
        </authorList>
    </citation>
    <scope>NUCLEOTIDE SEQUENCE [LARGE SCALE GENOMIC DNA]</scope>
</reference>
<evidence type="ECO:0000313" key="3">
    <source>
        <dbReference type="Proteomes" id="UP001497382"/>
    </source>
</evidence>
<organism evidence="2 3">
    <name type="scientific">Larinioides sclopetarius</name>
    <dbReference type="NCBI Taxonomy" id="280406"/>
    <lineage>
        <taxon>Eukaryota</taxon>
        <taxon>Metazoa</taxon>
        <taxon>Ecdysozoa</taxon>
        <taxon>Arthropoda</taxon>
        <taxon>Chelicerata</taxon>
        <taxon>Arachnida</taxon>
        <taxon>Araneae</taxon>
        <taxon>Araneomorphae</taxon>
        <taxon>Entelegynae</taxon>
        <taxon>Araneoidea</taxon>
        <taxon>Araneidae</taxon>
        <taxon>Larinioides</taxon>
    </lineage>
</organism>
<comment type="caution">
    <text evidence="2">The sequence shown here is derived from an EMBL/GenBank/DDBJ whole genome shotgun (WGS) entry which is preliminary data.</text>
</comment>
<dbReference type="EMBL" id="CAXIEN010000414">
    <property type="protein sequence ID" value="CAL1297125.1"/>
    <property type="molecule type" value="Genomic_DNA"/>
</dbReference>
<accession>A0AAV2BMJ2</accession>
<feature type="non-terminal residue" evidence="2">
    <location>
        <position position="36"/>
    </location>
</feature>
<evidence type="ECO:0000256" key="1">
    <source>
        <dbReference type="SAM" id="MobiDB-lite"/>
    </source>
</evidence>
<name>A0AAV2BMJ2_9ARAC</name>
<proteinExistence type="predicted"/>
<dbReference type="Proteomes" id="UP001497382">
    <property type="component" value="Unassembled WGS sequence"/>
</dbReference>
<evidence type="ECO:0000313" key="2">
    <source>
        <dbReference type="EMBL" id="CAL1297125.1"/>
    </source>
</evidence>